<gene>
    <name evidence="5" type="ORF">P5G59_09820</name>
</gene>
<feature type="compositionally biased region" description="Basic residues" evidence="3">
    <location>
        <begin position="298"/>
        <end position="308"/>
    </location>
</feature>
<reference evidence="5" key="1">
    <citation type="submission" date="2023-03" db="EMBL/GenBank/DDBJ databases">
        <title>MT1 and MT2 Draft Genomes of Novel Species.</title>
        <authorList>
            <person name="Venkateswaran K."/>
        </authorList>
    </citation>
    <scope>NUCLEOTIDE SEQUENCE</scope>
    <source>
        <strain evidence="5">F6_8S_P_1A</strain>
    </source>
</reference>
<dbReference type="PANTHER" id="PTHR43727">
    <property type="entry name" value="DIAMINOPIMELATE DECARBOXYLASE"/>
    <property type="match status" value="1"/>
</dbReference>
<dbReference type="RefSeq" id="WP_301218426.1">
    <property type="nucleotide sequence ID" value="NZ_JAROCB010000002.1"/>
</dbReference>
<dbReference type="InterPro" id="IPR022644">
    <property type="entry name" value="De-COase2_N"/>
</dbReference>
<evidence type="ECO:0000313" key="6">
    <source>
        <dbReference type="Proteomes" id="UP001174210"/>
    </source>
</evidence>
<sequence length="317" mass="32776">MSTATRAADPTGAADPDGTAVRTGPVPRAAAGGAPSPVVVIDLDRAARRFRELREALPWVDARYEVTALAHPRLLAGFAADGSGFSVASDAGLEALRRVDADPRRVLHAATGAPWQERRRAWDAGVRLFVVDDVHALDVFVGAPAGTAVLLRLPPEHAVAAARHAQILGIRVAGLSLRLPAGAPAARIAADLREAGAAYTAIAAATGSRPGMLDLGEILATRASVRPAEVAELARSVRSLVAPATFGTVVTASLGRAVVADCITIVSGADERYADPATASGYIDAGAEVVIVRARTRTPSRAQRRPARARTTWSPAG</sequence>
<dbReference type="Pfam" id="PF02784">
    <property type="entry name" value="Orn_Arg_deC_N"/>
    <property type="match status" value="1"/>
</dbReference>
<dbReference type="PANTHER" id="PTHR43727:SF2">
    <property type="entry name" value="GROUP IV DECARBOXYLASE"/>
    <property type="match status" value="1"/>
</dbReference>
<dbReference type="SUPFAM" id="SSF51419">
    <property type="entry name" value="PLP-binding barrel"/>
    <property type="match status" value="1"/>
</dbReference>
<evidence type="ECO:0000256" key="3">
    <source>
        <dbReference type="SAM" id="MobiDB-lite"/>
    </source>
</evidence>
<evidence type="ECO:0000313" key="5">
    <source>
        <dbReference type="EMBL" id="MDN4597439.1"/>
    </source>
</evidence>
<organism evidence="5 6">
    <name type="scientific">Leifsonia virtsii</name>
    <dbReference type="NCBI Taxonomy" id="3035915"/>
    <lineage>
        <taxon>Bacteria</taxon>
        <taxon>Bacillati</taxon>
        <taxon>Actinomycetota</taxon>
        <taxon>Actinomycetes</taxon>
        <taxon>Micrococcales</taxon>
        <taxon>Microbacteriaceae</taxon>
        <taxon>Leifsonia</taxon>
    </lineage>
</organism>
<proteinExistence type="predicted"/>
<name>A0ABT8IX87_9MICO</name>
<protein>
    <recommendedName>
        <fullName evidence="4">Orn/DAP/Arg decarboxylase 2 N-terminal domain-containing protein</fullName>
    </recommendedName>
</protein>
<evidence type="ECO:0000256" key="1">
    <source>
        <dbReference type="ARBA" id="ARBA00001933"/>
    </source>
</evidence>
<feature type="region of interest" description="Disordered" evidence="3">
    <location>
        <begin position="298"/>
        <end position="317"/>
    </location>
</feature>
<dbReference type="Gene3D" id="3.20.20.10">
    <property type="entry name" value="Alanine racemase"/>
    <property type="match status" value="1"/>
</dbReference>
<dbReference type="Proteomes" id="UP001174210">
    <property type="component" value="Unassembled WGS sequence"/>
</dbReference>
<feature type="domain" description="Orn/DAP/Arg decarboxylase 2 N-terminal" evidence="4">
    <location>
        <begin position="46"/>
        <end position="159"/>
    </location>
</feature>
<dbReference type="EMBL" id="JAROCB010000002">
    <property type="protein sequence ID" value="MDN4597439.1"/>
    <property type="molecule type" value="Genomic_DNA"/>
</dbReference>
<evidence type="ECO:0000256" key="2">
    <source>
        <dbReference type="ARBA" id="ARBA00022898"/>
    </source>
</evidence>
<keyword evidence="6" id="KW-1185">Reference proteome</keyword>
<accession>A0ABT8IX87</accession>
<feature type="region of interest" description="Disordered" evidence="3">
    <location>
        <begin position="1"/>
        <end position="33"/>
    </location>
</feature>
<dbReference type="InterPro" id="IPR029066">
    <property type="entry name" value="PLP-binding_barrel"/>
</dbReference>
<comment type="caution">
    <text evidence="5">The sequence shown here is derived from an EMBL/GenBank/DDBJ whole genome shotgun (WGS) entry which is preliminary data.</text>
</comment>
<comment type="cofactor">
    <cofactor evidence="1">
        <name>pyridoxal 5'-phosphate</name>
        <dbReference type="ChEBI" id="CHEBI:597326"/>
    </cofactor>
</comment>
<keyword evidence="2" id="KW-0663">Pyridoxal phosphate</keyword>
<evidence type="ECO:0000259" key="4">
    <source>
        <dbReference type="Pfam" id="PF02784"/>
    </source>
</evidence>